<dbReference type="EMBL" id="JARKNE010000011">
    <property type="protein sequence ID" value="KAK5784734.1"/>
    <property type="molecule type" value="Genomic_DNA"/>
</dbReference>
<dbReference type="PANTHER" id="PTHR31286:SF173">
    <property type="entry name" value="DUF4283 DOMAIN-CONTAINING PROTEIN"/>
    <property type="match status" value="1"/>
</dbReference>
<keyword evidence="2" id="KW-1185">Reference proteome</keyword>
<dbReference type="InterPro" id="IPR040256">
    <property type="entry name" value="At4g02000-like"/>
</dbReference>
<protein>
    <recommendedName>
        <fullName evidence="3">DUF4283 domain-containing protein</fullName>
    </recommendedName>
</protein>
<dbReference type="PANTHER" id="PTHR31286">
    <property type="entry name" value="GLYCINE-RICH CELL WALL STRUCTURAL PROTEIN 1.8-LIKE"/>
    <property type="match status" value="1"/>
</dbReference>
<evidence type="ECO:0008006" key="3">
    <source>
        <dbReference type="Google" id="ProtNLM"/>
    </source>
</evidence>
<organism evidence="1 2">
    <name type="scientific">Gossypium arboreum</name>
    <name type="common">Tree cotton</name>
    <name type="synonym">Gossypium nanking</name>
    <dbReference type="NCBI Taxonomy" id="29729"/>
    <lineage>
        <taxon>Eukaryota</taxon>
        <taxon>Viridiplantae</taxon>
        <taxon>Streptophyta</taxon>
        <taxon>Embryophyta</taxon>
        <taxon>Tracheophyta</taxon>
        <taxon>Spermatophyta</taxon>
        <taxon>Magnoliopsida</taxon>
        <taxon>eudicotyledons</taxon>
        <taxon>Gunneridae</taxon>
        <taxon>Pentapetalae</taxon>
        <taxon>rosids</taxon>
        <taxon>malvids</taxon>
        <taxon>Malvales</taxon>
        <taxon>Malvaceae</taxon>
        <taxon>Malvoideae</taxon>
        <taxon>Gossypium</taxon>
    </lineage>
</organism>
<gene>
    <name evidence="1" type="ORF">PVK06_039261</name>
</gene>
<accession>A0ABR0N2E8</accession>
<comment type="caution">
    <text evidence="1">The sequence shown here is derived from an EMBL/GenBank/DDBJ whole genome shotgun (WGS) entry which is preliminary data.</text>
</comment>
<evidence type="ECO:0000313" key="2">
    <source>
        <dbReference type="Proteomes" id="UP001358586"/>
    </source>
</evidence>
<evidence type="ECO:0000313" key="1">
    <source>
        <dbReference type="EMBL" id="KAK5784734.1"/>
    </source>
</evidence>
<dbReference type="Proteomes" id="UP001358586">
    <property type="component" value="Chromosome 11"/>
</dbReference>
<proteinExistence type="predicted"/>
<name>A0ABR0N2E8_GOSAR</name>
<sequence length="329" mass="37043">MKNIRKIIIKGCGSSVEIIGEEDDGGLPDDLSTKKVHLKEQQKASDLSIMVDLDPTPTVTWKDKLLGGSSTKGGLTEILKLGRESDLEFVEGDIKKLDINRTSSIDFFENVNQLLVKDMALTYLTIQPWSTNFDPAKPYLSLVKFWIRLPGLPGHLYNWKILLEIRELVGKVVGLDFNTDNRARGRFARMVVFVNLDKSLISQILINGILQHIEYESLSVVCFTCNRYNHGNELCPTAKMVVVEEGEQSAGVRIGESDAAIESTNREVDSVNYGPWVLVEKKSRKISREDRGFRARNWGIDLVDLISKSYLSREMVKAKGLGRNLRDRG</sequence>
<reference evidence="1 2" key="1">
    <citation type="submission" date="2023-03" db="EMBL/GenBank/DDBJ databases">
        <title>WGS of Gossypium arboreum.</title>
        <authorList>
            <person name="Yu D."/>
        </authorList>
    </citation>
    <scope>NUCLEOTIDE SEQUENCE [LARGE SCALE GENOMIC DNA]</scope>
    <source>
        <tissue evidence="1">Leaf</tissue>
    </source>
</reference>